<dbReference type="InterPro" id="IPR036464">
    <property type="entry name" value="Rubisco_LSMT_subst-bd_sf"/>
</dbReference>
<dbReference type="EMBL" id="VIEB01000115">
    <property type="protein sequence ID" value="TQE05774.1"/>
    <property type="molecule type" value="Genomic_DNA"/>
</dbReference>
<dbReference type="Pfam" id="PF09273">
    <property type="entry name" value="Rubis-subs-bind"/>
    <property type="match status" value="1"/>
</dbReference>
<dbReference type="PANTHER" id="PTHR13271">
    <property type="entry name" value="UNCHARACTERIZED PUTATIVE METHYLTRANSFERASE"/>
    <property type="match status" value="1"/>
</dbReference>
<dbReference type="GO" id="GO:0032259">
    <property type="term" value="P:methylation"/>
    <property type="evidence" value="ECO:0007669"/>
    <property type="project" value="UniProtKB-KW"/>
</dbReference>
<dbReference type="Proteomes" id="UP000315295">
    <property type="component" value="Unassembled WGS sequence"/>
</dbReference>
<accession>A0A540N426</accession>
<dbReference type="InterPro" id="IPR046341">
    <property type="entry name" value="SET_dom_sf"/>
</dbReference>
<dbReference type="STRING" id="106549.A0A540N426"/>
<gene>
    <name evidence="5" type="ORF">C1H46_008593</name>
</gene>
<dbReference type="InterPro" id="IPR015353">
    <property type="entry name" value="Rubisco_LSMT_subst-bd"/>
</dbReference>
<comment type="caution">
    <text evidence="5">The sequence shown here is derived from an EMBL/GenBank/DDBJ whole genome shotgun (WGS) entry which is preliminary data.</text>
</comment>
<dbReference type="SUPFAM" id="SSF82199">
    <property type="entry name" value="SET domain"/>
    <property type="match status" value="2"/>
</dbReference>
<dbReference type="CDD" id="cd10527">
    <property type="entry name" value="SET_LSMT"/>
    <property type="match status" value="1"/>
</dbReference>
<dbReference type="PANTHER" id="PTHR13271:SF103">
    <property type="entry name" value="N-METHYLTRANSFERASE DOMAIN AND SET DOMAIN CONTAINING PROTEIN-RELATED"/>
    <property type="match status" value="1"/>
</dbReference>
<evidence type="ECO:0000256" key="2">
    <source>
        <dbReference type="ARBA" id="ARBA00022679"/>
    </source>
</evidence>
<keyword evidence="3" id="KW-0949">S-adenosyl-L-methionine</keyword>
<keyword evidence="2" id="KW-0808">Transferase</keyword>
<keyword evidence="1" id="KW-0489">Methyltransferase</keyword>
<evidence type="ECO:0000256" key="3">
    <source>
        <dbReference type="ARBA" id="ARBA00022691"/>
    </source>
</evidence>
<evidence type="ECO:0000256" key="1">
    <source>
        <dbReference type="ARBA" id="ARBA00022603"/>
    </source>
</evidence>
<dbReference type="InterPro" id="IPR050600">
    <property type="entry name" value="SETD3_SETD6_MTase"/>
</dbReference>
<proteinExistence type="predicted"/>
<feature type="domain" description="Rubisco LSMT substrate-binding" evidence="4">
    <location>
        <begin position="15"/>
        <end position="102"/>
    </location>
</feature>
<sequence>MALDKDCSIVLELSESDPLFDTKKKLLQDKGFNTRQQINVKRSSDPNWLSTSVEVMLQIATIIKSTEAELYFGQDQPMESYGPRNELEALNSILQLVEASFSGVCQMQKNVLQELHNVIVDMICQSSDKRRPKTRIVEGYNSAKEKQLLQWGENNGVKTRLQIAYVEGAGRGAIAKEDLKVGDTALEIPTSLIISEELVQADMYHALEKFEGITPETMLLLWSMKERHNCNSKYKMYFDTLPEEFHTGLSFGVKAMMALGGTMLLDEITEAKEGDNGIRATSPVVERQGQGQTSTARTLCSISDISFSQRLNPMNPLAPIMYIVGLPCRRRRERVWVVGGEREWMVGGNWWWEPGRAEVFVLVRGAEHGDGQIMCREKPWEGSLKTGSVALLSTQSIPFQLLLKYLISHFCILKNHLHAEYDKLFPALCNEHPDIFAPELYKWEQFLWACELWYSNSMKIKFPDGKLRTCLIPIAGFLNHSLYPHIVNYGRIDAAANTLKFCLSRSCSAGQECCLSYGDFSSSHLVTFYGFIPQGENPYDVILLDFGSAQDEFTDGSSISNWSTHMVRGTWFSENRDIFYYSLPSPLLDFLRSAHSPVLHTKALLPENLKIEIEILENLLSICNDMMDELGDPDLDDRKSTNWDVKLAVEFKDIQRGIVSSVLTSCHCGLKRVKHELSEMDG</sequence>
<reference evidence="5 6" key="1">
    <citation type="journal article" date="2019" name="G3 (Bethesda)">
        <title>Sequencing of a Wild Apple (Malus baccata) Genome Unravels the Differences Between Cultivated and Wild Apple Species Regarding Disease Resistance and Cold Tolerance.</title>
        <authorList>
            <person name="Chen X."/>
        </authorList>
    </citation>
    <scope>NUCLEOTIDE SEQUENCE [LARGE SCALE GENOMIC DNA]</scope>
    <source>
        <strain evidence="6">cv. Shandingzi</strain>
        <tissue evidence="5">Leaves</tissue>
    </source>
</reference>
<evidence type="ECO:0000259" key="4">
    <source>
        <dbReference type="Pfam" id="PF09273"/>
    </source>
</evidence>
<dbReference type="Gene3D" id="3.90.1420.10">
    <property type="entry name" value="Rubisco LSMT, substrate-binding domain"/>
    <property type="match status" value="1"/>
</dbReference>
<name>A0A540N426_MALBA</name>
<dbReference type="Gene3D" id="3.90.1410.10">
    <property type="entry name" value="set domain protein methyltransferase, domain 1"/>
    <property type="match status" value="2"/>
</dbReference>
<evidence type="ECO:0000313" key="6">
    <source>
        <dbReference type="Proteomes" id="UP000315295"/>
    </source>
</evidence>
<dbReference type="AlphaFoldDB" id="A0A540N426"/>
<keyword evidence="6" id="KW-1185">Reference proteome</keyword>
<protein>
    <recommendedName>
        <fullName evidence="4">Rubisco LSMT substrate-binding domain-containing protein</fullName>
    </recommendedName>
</protein>
<evidence type="ECO:0000313" key="5">
    <source>
        <dbReference type="EMBL" id="TQE05774.1"/>
    </source>
</evidence>
<dbReference type="GO" id="GO:0016279">
    <property type="term" value="F:protein-lysine N-methyltransferase activity"/>
    <property type="evidence" value="ECO:0007669"/>
    <property type="project" value="TreeGrafter"/>
</dbReference>
<organism evidence="5 6">
    <name type="scientific">Malus baccata</name>
    <name type="common">Siberian crab apple</name>
    <name type="synonym">Pyrus baccata</name>
    <dbReference type="NCBI Taxonomy" id="106549"/>
    <lineage>
        <taxon>Eukaryota</taxon>
        <taxon>Viridiplantae</taxon>
        <taxon>Streptophyta</taxon>
        <taxon>Embryophyta</taxon>
        <taxon>Tracheophyta</taxon>
        <taxon>Spermatophyta</taxon>
        <taxon>Magnoliopsida</taxon>
        <taxon>eudicotyledons</taxon>
        <taxon>Gunneridae</taxon>
        <taxon>Pentapetalae</taxon>
        <taxon>rosids</taxon>
        <taxon>fabids</taxon>
        <taxon>Rosales</taxon>
        <taxon>Rosaceae</taxon>
        <taxon>Amygdaloideae</taxon>
        <taxon>Maleae</taxon>
        <taxon>Malus</taxon>
    </lineage>
</organism>